<dbReference type="Gene3D" id="1.25.40.10">
    <property type="entry name" value="Tetratricopeptide repeat domain"/>
    <property type="match status" value="1"/>
</dbReference>
<feature type="compositionally biased region" description="Low complexity" evidence="3">
    <location>
        <begin position="144"/>
        <end position="155"/>
    </location>
</feature>
<evidence type="ECO:0000313" key="5">
    <source>
        <dbReference type="EMBL" id="GAK55988.1"/>
    </source>
</evidence>
<dbReference type="HAMAP" id="MF_02066">
    <property type="entry name" value="CpoB"/>
    <property type="match status" value="1"/>
</dbReference>
<dbReference type="InterPro" id="IPR014162">
    <property type="entry name" value="CpoB_C"/>
</dbReference>
<dbReference type="Pfam" id="PF13525">
    <property type="entry name" value="YfiO"/>
    <property type="match status" value="1"/>
</dbReference>
<evidence type="ECO:0000256" key="3">
    <source>
        <dbReference type="SAM" id="MobiDB-lite"/>
    </source>
</evidence>
<dbReference type="InterPro" id="IPR039565">
    <property type="entry name" value="BamD-like"/>
</dbReference>
<dbReference type="SUPFAM" id="SSF48452">
    <property type="entry name" value="TPR-like"/>
    <property type="match status" value="1"/>
</dbReference>
<dbReference type="AlphaFoldDB" id="A0A081BUI3"/>
<name>A0A081BUI3_VECG1</name>
<evidence type="ECO:0000256" key="1">
    <source>
        <dbReference type="ARBA" id="ARBA00022729"/>
    </source>
</evidence>
<keyword evidence="1" id="KW-0732">Signal</keyword>
<keyword evidence="2" id="KW-0175">Coiled coil</keyword>
<dbReference type="HOGENOM" id="CLU_044315_3_0_0"/>
<proteinExistence type="inferred from homology"/>
<dbReference type="InterPro" id="IPR034706">
    <property type="entry name" value="CpoB"/>
</dbReference>
<organism evidence="5">
    <name type="scientific">Vecturithrix granuli</name>
    <dbReference type="NCBI Taxonomy" id="1499967"/>
    <lineage>
        <taxon>Bacteria</taxon>
        <taxon>Candidatus Moduliflexota</taxon>
        <taxon>Candidatus Vecturitrichia</taxon>
        <taxon>Candidatus Vecturitrichales</taxon>
        <taxon>Candidatus Vecturitrichaceae</taxon>
        <taxon>Candidatus Vecturithrix</taxon>
    </lineage>
</organism>
<sequence length="306" mass="34284">MKGVKLVNTIKKMYTFLHLACVVGISLLITGCPNPQQEQSLTQIQSQMSVLSNEVRDSFRQSEEARIESYQKLAEDIRLLQQNQADASATNDQLITALNAIEAKLDEYNDRMAKLSERLDSTETALTERITSLSEQVNDMGRETTITPGTPTQRPTTPPPTGVSDPSLPPTTESPVQAPVDSEESQFYHSVYTAYVNGDFERAIGGFQKFLDTYPQSELADISQFWIAESFFSLGEYETANQEYDRLLQKYPNSDKVPAALFGKADAYLKLERQIEAISHLRYIVNQFPNSPIAQKAAERLRALGE</sequence>
<dbReference type="InterPro" id="IPR011990">
    <property type="entry name" value="TPR-like_helical_dom_sf"/>
</dbReference>
<keyword evidence="6" id="KW-1185">Reference proteome</keyword>
<dbReference type="NCBIfam" id="TIGR02795">
    <property type="entry name" value="tol_pal_ybgF"/>
    <property type="match status" value="1"/>
</dbReference>
<gene>
    <name evidence="5" type="ORF">U27_02949</name>
</gene>
<dbReference type="EMBL" id="DF820464">
    <property type="protein sequence ID" value="GAK55988.1"/>
    <property type="molecule type" value="Genomic_DNA"/>
</dbReference>
<reference evidence="5" key="1">
    <citation type="journal article" date="2015" name="PeerJ">
        <title>First genomic representation of candidate bacterial phylum KSB3 points to enhanced environmental sensing as a trigger of wastewater bulking.</title>
        <authorList>
            <person name="Sekiguchi Y."/>
            <person name="Ohashi A."/>
            <person name="Parks D.H."/>
            <person name="Yamauchi T."/>
            <person name="Tyson G.W."/>
            <person name="Hugenholtz P."/>
        </authorList>
    </citation>
    <scope>NUCLEOTIDE SEQUENCE [LARGE SCALE GENOMIC DNA]</scope>
</reference>
<protein>
    <submittedName>
        <fullName evidence="5">Putative aspartyl/asparaginyl beta-hydroxylase</fullName>
    </submittedName>
</protein>
<evidence type="ECO:0000259" key="4">
    <source>
        <dbReference type="Pfam" id="PF13525"/>
    </source>
</evidence>
<evidence type="ECO:0000256" key="2">
    <source>
        <dbReference type="SAM" id="Coils"/>
    </source>
</evidence>
<dbReference type="STRING" id="1499967.U27_02949"/>
<feature type="coiled-coil region" evidence="2">
    <location>
        <begin position="91"/>
        <end position="125"/>
    </location>
</feature>
<evidence type="ECO:0000313" key="6">
    <source>
        <dbReference type="Proteomes" id="UP000030661"/>
    </source>
</evidence>
<dbReference type="PROSITE" id="PS51257">
    <property type="entry name" value="PROKAR_LIPOPROTEIN"/>
    <property type="match status" value="1"/>
</dbReference>
<feature type="domain" description="Outer membrane lipoprotein BamD-like" evidence="4">
    <location>
        <begin position="181"/>
        <end position="304"/>
    </location>
</feature>
<accession>A0A081BUI3</accession>
<feature type="region of interest" description="Disordered" evidence="3">
    <location>
        <begin position="136"/>
        <end position="182"/>
    </location>
</feature>
<dbReference type="Proteomes" id="UP000030661">
    <property type="component" value="Unassembled WGS sequence"/>
</dbReference>
<dbReference type="eggNOG" id="COG1729">
    <property type="taxonomic scope" value="Bacteria"/>
</dbReference>
<dbReference type="GO" id="GO:0051301">
    <property type="term" value="P:cell division"/>
    <property type="evidence" value="ECO:0007669"/>
    <property type="project" value="InterPro"/>
</dbReference>